<gene>
    <name evidence="1" type="ORF">F2Q68_00004199</name>
</gene>
<reference evidence="1" key="1">
    <citation type="submission" date="2019-12" db="EMBL/GenBank/DDBJ databases">
        <title>Genome sequencing and annotation of Brassica cretica.</title>
        <authorList>
            <person name="Studholme D.J."/>
            <person name="Sarris P.F."/>
        </authorList>
    </citation>
    <scope>NUCLEOTIDE SEQUENCE</scope>
    <source>
        <strain evidence="1">PFS-001/15</strain>
        <tissue evidence="1">Leaf</tissue>
    </source>
</reference>
<accession>A0A8S9JFM8</accession>
<dbReference type="EMBL" id="QGKW02001660">
    <property type="protein sequence ID" value="KAF2580409.1"/>
    <property type="molecule type" value="Genomic_DNA"/>
</dbReference>
<dbReference type="Proteomes" id="UP000712281">
    <property type="component" value="Unassembled WGS sequence"/>
</dbReference>
<comment type="caution">
    <text evidence="1">The sequence shown here is derived from an EMBL/GenBank/DDBJ whole genome shotgun (WGS) entry which is preliminary data.</text>
</comment>
<evidence type="ECO:0000313" key="1">
    <source>
        <dbReference type="EMBL" id="KAF2580409.1"/>
    </source>
</evidence>
<dbReference type="AlphaFoldDB" id="A0A8S9JFM8"/>
<sequence length="141" mass="15752">MGFESSNLLGLLVCSVSLLPSVGPMVFQILLMVVLGSSGSFSRMWDFGLLAPWCGGLNGKCWFFFLLGFFSAISHCSSDVRRRSSIKRCGSSLNKVRQWSFSSVSSLILVHYVMVLFPENFFNSAGFRFQRNDLCHAGFRL</sequence>
<name>A0A8S9JFM8_BRACR</name>
<evidence type="ECO:0000313" key="2">
    <source>
        <dbReference type="Proteomes" id="UP000712281"/>
    </source>
</evidence>
<protein>
    <submittedName>
        <fullName evidence="1">Uncharacterized protein</fullName>
    </submittedName>
</protein>
<proteinExistence type="predicted"/>
<organism evidence="1 2">
    <name type="scientific">Brassica cretica</name>
    <name type="common">Mustard</name>
    <dbReference type="NCBI Taxonomy" id="69181"/>
    <lineage>
        <taxon>Eukaryota</taxon>
        <taxon>Viridiplantae</taxon>
        <taxon>Streptophyta</taxon>
        <taxon>Embryophyta</taxon>
        <taxon>Tracheophyta</taxon>
        <taxon>Spermatophyta</taxon>
        <taxon>Magnoliopsida</taxon>
        <taxon>eudicotyledons</taxon>
        <taxon>Gunneridae</taxon>
        <taxon>Pentapetalae</taxon>
        <taxon>rosids</taxon>
        <taxon>malvids</taxon>
        <taxon>Brassicales</taxon>
        <taxon>Brassicaceae</taxon>
        <taxon>Brassiceae</taxon>
        <taxon>Brassica</taxon>
    </lineage>
</organism>